<evidence type="ECO:0000313" key="4">
    <source>
        <dbReference type="Proteomes" id="UP000051952"/>
    </source>
</evidence>
<evidence type="ECO:0000256" key="1">
    <source>
        <dbReference type="RuleBase" id="RU366020"/>
    </source>
</evidence>
<accession>A0A0S4JF75</accession>
<comment type="similarity">
    <text evidence="1">Belongs to the PP2C family.</text>
</comment>
<dbReference type="EC" id="3.1.3.16" evidence="1"/>
<evidence type="ECO:0000313" key="3">
    <source>
        <dbReference type="EMBL" id="CUG88702.1"/>
    </source>
</evidence>
<sequence length="525" mass="57872">MKIFTHLHMRRHRFLLSSGLGFFKRTTHWIPHPAKEVSGGEDAYLATNYALGVLDGVSWWGEKHKGVASAGLVSDMLAQAAYEVVYEEWMEDPQRGPHSAYKLLIDSYNRIQEDIRAGEAFLMEEIAHREREEDLKVGATPVVAETNTTRLVKPSPLVVGTSTALLASIVSGGEDAYLATNYALGVLDGVSWWGEKHKGVASAGLVSDMLAQAAYEVVYEEWMEDPQRGPHSAYKLLIDSYNRIQEDIRAGEAFLMEEIAHREREEDLKIGATPVVAETNTTRLAKPSPLVVGTSTALLASIESDGMLSIANIGDCTALVIRNGEMILETTHQHHDTTTPYQLGTASKDHPLAADKYEIQLQPRDIIVIGSDGVFDNVYPRDIVKTINERTKEIVNDMSLAVDIDSLQAPNEHHPNRAEELHLRTVIELMNHRKISALTEDDRDLLALHVASLQCLRQASLNSVDPRCDTPYASAIIEGGAYYEGGKLDDMTLIVAMVGPNDVLLGERTGKGSLVGVSIPHKNWP</sequence>
<keyword evidence="1" id="KW-0479">Metal-binding</keyword>
<dbReference type="InterPro" id="IPR001932">
    <property type="entry name" value="PPM-type_phosphatase-like_dom"/>
</dbReference>
<dbReference type="InterPro" id="IPR036457">
    <property type="entry name" value="PPM-type-like_dom_sf"/>
</dbReference>
<dbReference type="AlphaFoldDB" id="A0A0S4JF75"/>
<name>A0A0S4JF75_BODSA</name>
<dbReference type="GO" id="GO:0004722">
    <property type="term" value="F:protein serine/threonine phosphatase activity"/>
    <property type="evidence" value="ECO:0007669"/>
    <property type="project" value="UniProtKB-EC"/>
</dbReference>
<organism evidence="3 4">
    <name type="scientific">Bodo saltans</name>
    <name type="common">Flagellated protozoan</name>
    <dbReference type="NCBI Taxonomy" id="75058"/>
    <lineage>
        <taxon>Eukaryota</taxon>
        <taxon>Discoba</taxon>
        <taxon>Euglenozoa</taxon>
        <taxon>Kinetoplastea</taxon>
        <taxon>Metakinetoplastina</taxon>
        <taxon>Eubodonida</taxon>
        <taxon>Bodonidae</taxon>
        <taxon>Bodo</taxon>
    </lineage>
</organism>
<comment type="catalytic activity">
    <reaction evidence="1">
        <text>O-phospho-L-seryl-[protein] + H2O = L-seryl-[protein] + phosphate</text>
        <dbReference type="Rhea" id="RHEA:20629"/>
        <dbReference type="Rhea" id="RHEA-COMP:9863"/>
        <dbReference type="Rhea" id="RHEA-COMP:11604"/>
        <dbReference type="ChEBI" id="CHEBI:15377"/>
        <dbReference type="ChEBI" id="CHEBI:29999"/>
        <dbReference type="ChEBI" id="CHEBI:43474"/>
        <dbReference type="ChEBI" id="CHEBI:83421"/>
        <dbReference type="EC" id="3.1.3.16"/>
    </reaction>
</comment>
<comment type="cofactor">
    <cofactor evidence="1">
        <name>Mn(2+)</name>
        <dbReference type="ChEBI" id="CHEBI:29035"/>
    </cofactor>
</comment>
<reference evidence="4" key="1">
    <citation type="submission" date="2015-09" db="EMBL/GenBank/DDBJ databases">
        <authorList>
            <consortium name="Pathogen Informatics"/>
        </authorList>
    </citation>
    <scope>NUCLEOTIDE SEQUENCE [LARGE SCALE GENOMIC DNA]</scope>
    <source>
        <strain evidence="4">Lake Konstanz</strain>
    </source>
</reference>
<keyword evidence="1" id="KW-0460">Magnesium</keyword>
<dbReference type="Pfam" id="PF07228">
    <property type="entry name" value="SpoIIE"/>
    <property type="match status" value="1"/>
</dbReference>
<dbReference type="PROSITE" id="PS51746">
    <property type="entry name" value="PPM_2"/>
    <property type="match status" value="1"/>
</dbReference>
<comment type="catalytic activity">
    <reaction evidence="1">
        <text>O-phospho-L-threonyl-[protein] + H2O = L-threonyl-[protein] + phosphate</text>
        <dbReference type="Rhea" id="RHEA:47004"/>
        <dbReference type="Rhea" id="RHEA-COMP:11060"/>
        <dbReference type="Rhea" id="RHEA-COMP:11605"/>
        <dbReference type="ChEBI" id="CHEBI:15377"/>
        <dbReference type="ChEBI" id="CHEBI:30013"/>
        <dbReference type="ChEBI" id="CHEBI:43474"/>
        <dbReference type="ChEBI" id="CHEBI:61977"/>
        <dbReference type="EC" id="3.1.3.16"/>
    </reaction>
</comment>
<dbReference type="GO" id="GO:0046872">
    <property type="term" value="F:metal ion binding"/>
    <property type="evidence" value="ECO:0007669"/>
    <property type="project" value="UniProtKB-UniRule"/>
</dbReference>
<protein>
    <recommendedName>
        <fullName evidence="1">Protein phosphatase</fullName>
        <ecNumber evidence="1">3.1.3.16</ecNumber>
    </recommendedName>
</protein>
<feature type="domain" description="PPM-type phosphatase" evidence="2">
    <location>
        <begin position="158"/>
        <end position="498"/>
    </location>
</feature>
<dbReference type="PANTHER" id="PTHR12320:SF60">
    <property type="entry name" value="PROTEIN PHOSPHATASE 2C 26-RELATED"/>
    <property type="match status" value="1"/>
</dbReference>
<dbReference type="EMBL" id="CYKH01001669">
    <property type="protein sequence ID" value="CUG88702.1"/>
    <property type="molecule type" value="Genomic_DNA"/>
</dbReference>
<evidence type="ECO:0000259" key="2">
    <source>
        <dbReference type="PROSITE" id="PS51746"/>
    </source>
</evidence>
<dbReference type="Proteomes" id="UP000051952">
    <property type="component" value="Unassembled WGS sequence"/>
</dbReference>
<dbReference type="SMART" id="SM00332">
    <property type="entry name" value="PP2Cc"/>
    <property type="match status" value="1"/>
</dbReference>
<dbReference type="PANTHER" id="PTHR12320">
    <property type="entry name" value="PROTEIN PHOSPHATASE 2C"/>
    <property type="match status" value="1"/>
</dbReference>
<proteinExistence type="inferred from homology"/>
<dbReference type="InterPro" id="IPR039123">
    <property type="entry name" value="PPTC7"/>
</dbReference>
<keyword evidence="1" id="KW-0464">Manganese</keyword>
<dbReference type="OrthoDB" id="60843at2759"/>
<keyword evidence="1" id="KW-0904">Protein phosphatase</keyword>
<dbReference type="VEuPathDB" id="TriTrypDB:BSAL_16860"/>
<gene>
    <name evidence="3" type="ORF">BSAL_16860</name>
</gene>
<keyword evidence="1" id="KW-0378">Hydrolase</keyword>
<dbReference type="Gene3D" id="3.60.40.10">
    <property type="entry name" value="PPM-type phosphatase domain"/>
    <property type="match status" value="1"/>
</dbReference>
<comment type="cofactor">
    <cofactor evidence="1">
        <name>Mg(2+)</name>
        <dbReference type="ChEBI" id="CHEBI:18420"/>
    </cofactor>
</comment>
<keyword evidence="4" id="KW-1185">Reference proteome</keyword>
<dbReference type="SUPFAM" id="SSF81606">
    <property type="entry name" value="PP2C-like"/>
    <property type="match status" value="1"/>
</dbReference>